<accession>A0A975GMJ2</accession>
<dbReference type="EMBL" id="CP061800">
    <property type="protein sequence ID" value="QTA85903.1"/>
    <property type="molecule type" value="Genomic_DNA"/>
</dbReference>
<keyword evidence="2" id="KW-1185">Reference proteome</keyword>
<dbReference type="Proteomes" id="UP000663722">
    <property type="component" value="Chromosome"/>
</dbReference>
<reference evidence="1" key="1">
    <citation type="journal article" date="2021" name="Microb. Physiol.">
        <title>Proteogenomic Insights into the Physiology of Marine, Sulfate-Reducing, Filamentous Desulfonema limicola and Desulfonema magnum.</title>
        <authorList>
            <person name="Schnaars V."/>
            <person name="Wohlbrand L."/>
            <person name="Scheve S."/>
            <person name="Hinrichs C."/>
            <person name="Reinhardt R."/>
            <person name="Rabus R."/>
        </authorList>
    </citation>
    <scope>NUCLEOTIDE SEQUENCE</scope>
    <source>
        <strain evidence="1">4be13</strain>
    </source>
</reference>
<protein>
    <submittedName>
        <fullName evidence="1">Uncharacterized protein</fullName>
    </submittedName>
</protein>
<proteinExistence type="predicted"/>
<evidence type="ECO:0000313" key="2">
    <source>
        <dbReference type="Proteomes" id="UP000663722"/>
    </source>
</evidence>
<dbReference type="KEGG" id="dmm:dnm_019200"/>
<dbReference type="AlphaFoldDB" id="A0A975GMJ2"/>
<gene>
    <name evidence="1" type="ORF">dnm_019200</name>
</gene>
<organism evidence="1 2">
    <name type="scientific">Desulfonema magnum</name>
    <dbReference type="NCBI Taxonomy" id="45655"/>
    <lineage>
        <taxon>Bacteria</taxon>
        <taxon>Pseudomonadati</taxon>
        <taxon>Thermodesulfobacteriota</taxon>
        <taxon>Desulfobacteria</taxon>
        <taxon>Desulfobacterales</taxon>
        <taxon>Desulfococcaceae</taxon>
        <taxon>Desulfonema</taxon>
    </lineage>
</organism>
<evidence type="ECO:0000313" key="1">
    <source>
        <dbReference type="EMBL" id="QTA85903.1"/>
    </source>
</evidence>
<sequence length="52" mass="6193">MNVSKYCLLKGMSIKNKKNYDYNAFWKDHSSGPLGMNIPERYRDTKIFGRYL</sequence>
<name>A0A975GMJ2_9BACT</name>